<dbReference type="NCBIfam" id="TIGR00628">
    <property type="entry name" value="ung"/>
    <property type="match status" value="1"/>
</dbReference>
<keyword evidence="7" id="KW-0496">Mitochondrion</keyword>
<comment type="similarity">
    <text evidence="2 7 9">Belongs to the uracil-DNA glycosylase (UDG) superfamily. UNG family.</text>
</comment>
<dbReference type="Pfam" id="PF03167">
    <property type="entry name" value="UDG"/>
    <property type="match status" value="1"/>
</dbReference>
<dbReference type="PANTHER" id="PTHR11264:SF0">
    <property type="entry name" value="URACIL-DNA GLYCOSYLASE"/>
    <property type="match status" value="1"/>
</dbReference>
<evidence type="ECO:0000313" key="12">
    <source>
        <dbReference type="Proteomes" id="UP000269721"/>
    </source>
</evidence>
<evidence type="ECO:0000256" key="2">
    <source>
        <dbReference type="ARBA" id="ARBA00008184"/>
    </source>
</evidence>
<dbReference type="InterPro" id="IPR036895">
    <property type="entry name" value="Uracil-DNA_glycosylase-like_sf"/>
</dbReference>
<protein>
    <recommendedName>
        <fullName evidence="3 7">Uracil-DNA glycosylase</fullName>
        <shortName evidence="7">UDG</shortName>
        <ecNumber evidence="3 7">3.2.2.27</ecNumber>
    </recommendedName>
</protein>
<evidence type="ECO:0000256" key="3">
    <source>
        <dbReference type="ARBA" id="ARBA00012030"/>
    </source>
</evidence>
<dbReference type="InterPro" id="IPR018085">
    <property type="entry name" value="Ura-DNA_Glyclase_AS"/>
</dbReference>
<dbReference type="NCBIfam" id="NF003592">
    <property type="entry name" value="PRK05254.1-5"/>
    <property type="match status" value="1"/>
</dbReference>
<dbReference type="Gene3D" id="3.40.470.10">
    <property type="entry name" value="Uracil-DNA glycosylase-like domain"/>
    <property type="match status" value="1"/>
</dbReference>
<accession>A0A4P9WBS0</accession>
<organism evidence="11 12">
    <name type="scientific">Blyttiomyces helicus</name>
    <dbReference type="NCBI Taxonomy" id="388810"/>
    <lineage>
        <taxon>Eukaryota</taxon>
        <taxon>Fungi</taxon>
        <taxon>Fungi incertae sedis</taxon>
        <taxon>Chytridiomycota</taxon>
        <taxon>Chytridiomycota incertae sedis</taxon>
        <taxon>Chytridiomycetes</taxon>
        <taxon>Chytridiomycetes incertae sedis</taxon>
        <taxon>Blyttiomyces</taxon>
    </lineage>
</organism>
<dbReference type="PANTHER" id="PTHR11264">
    <property type="entry name" value="URACIL-DNA GLYCOSYLASE"/>
    <property type="match status" value="1"/>
</dbReference>
<evidence type="ECO:0000256" key="7">
    <source>
        <dbReference type="HAMAP-Rule" id="MF_03166"/>
    </source>
</evidence>
<feature type="domain" description="Uracil-DNA glycosylase-like" evidence="10">
    <location>
        <begin position="45"/>
        <end position="208"/>
    </location>
</feature>
<dbReference type="SUPFAM" id="SSF52141">
    <property type="entry name" value="Uracil-DNA glycosylase-like"/>
    <property type="match status" value="1"/>
</dbReference>
<dbReference type="HAMAP" id="MF_00148">
    <property type="entry name" value="UDG"/>
    <property type="match status" value="1"/>
</dbReference>
<dbReference type="AlphaFoldDB" id="A0A4P9WBS0"/>
<dbReference type="PROSITE" id="PS00130">
    <property type="entry name" value="U_DNA_GLYCOSYLASE"/>
    <property type="match status" value="1"/>
</dbReference>
<reference evidence="12" key="1">
    <citation type="journal article" date="2018" name="Nat. Microbiol.">
        <title>Leveraging single-cell genomics to expand the fungal tree of life.</title>
        <authorList>
            <person name="Ahrendt S.R."/>
            <person name="Quandt C.A."/>
            <person name="Ciobanu D."/>
            <person name="Clum A."/>
            <person name="Salamov A."/>
            <person name="Andreopoulos B."/>
            <person name="Cheng J.F."/>
            <person name="Woyke T."/>
            <person name="Pelin A."/>
            <person name="Henrissat B."/>
            <person name="Reynolds N.K."/>
            <person name="Benny G.L."/>
            <person name="Smith M.E."/>
            <person name="James T.Y."/>
            <person name="Grigoriev I.V."/>
        </authorList>
    </citation>
    <scope>NUCLEOTIDE SEQUENCE [LARGE SCALE GENOMIC DNA]</scope>
</reference>
<keyword evidence="4 7" id="KW-0227">DNA damage</keyword>
<evidence type="ECO:0000256" key="1">
    <source>
        <dbReference type="ARBA" id="ARBA00001400"/>
    </source>
</evidence>
<dbReference type="OrthoDB" id="10031947at2759"/>
<keyword evidence="6 7" id="KW-0234">DNA repair</keyword>
<dbReference type="InterPro" id="IPR005122">
    <property type="entry name" value="Uracil-DNA_glycosylase-like"/>
</dbReference>
<dbReference type="GO" id="GO:0004844">
    <property type="term" value="F:uracil DNA N-glycosylase activity"/>
    <property type="evidence" value="ECO:0007669"/>
    <property type="project" value="UniProtKB-UniRule"/>
</dbReference>
<dbReference type="NCBIfam" id="NF003591">
    <property type="entry name" value="PRK05254.1-4"/>
    <property type="match status" value="1"/>
</dbReference>
<dbReference type="FunFam" id="3.40.470.10:FF:000001">
    <property type="entry name" value="Uracil-DNA glycosylase"/>
    <property type="match status" value="1"/>
</dbReference>
<keyword evidence="12" id="KW-1185">Reference proteome</keyword>
<sequence length="222" mass="24867">MAEDWRRAFEKELEAPYFLEIKRFLEKDGVKSVIYPAPNEIYSFTKLPLDSIKVVILGQDPYHGPDQAHGLSFSVKKGVRIPPSLFNIYKELENDLGSAFSRPNHGFLDGWASEGVLLLNAALTVRKGDAASHRSIGWARFTDAIVSHINKNREHVVFLLWGADAQRKGAGINKNKHLVLTSVHPSPLSANRGGWFGNHHFSKANAYLDEHGIVPVNWNHLP</sequence>
<comment type="catalytic activity">
    <reaction evidence="1 7 9">
        <text>Hydrolyzes single-stranded DNA or mismatched double-stranded DNA and polynucleotides, releasing free uracil.</text>
        <dbReference type="EC" id="3.2.2.27"/>
    </reaction>
</comment>
<dbReference type="NCBIfam" id="NF003588">
    <property type="entry name" value="PRK05254.1-1"/>
    <property type="match status" value="1"/>
</dbReference>
<evidence type="ECO:0000259" key="10">
    <source>
        <dbReference type="SMART" id="SM00986"/>
    </source>
</evidence>
<feature type="active site" description="Proton acceptor" evidence="7 8">
    <location>
        <position position="60"/>
    </location>
</feature>
<dbReference type="SMART" id="SM00987">
    <property type="entry name" value="UreE_C"/>
    <property type="match status" value="1"/>
</dbReference>
<dbReference type="GO" id="GO:0005739">
    <property type="term" value="C:mitochondrion"/>
    <property type="evidence" value="ECO:0007669"/>
    <property type="project" value="UniProtKB-SubCell"/>
</dbReference>
<dbReference type="GO" id="GO:0097510">
    <property type="term" value="P:base-excision repair, AP site formation via deaminated base removal"/>
    <property type="evidence" value="ECO:0007669"/>
    <property type="project" value="TreeGrafter"/>
</dbReference>
<dbReference type="EMBL" id="KZ996768">
    <property type="protein sequence ID" value="RKO88360.1"/>
    <property type="molecule type" value="Genomic_DNA"/>
</dbReference>
<evidence type="ECO:0000256" key="9">
    <source>
        <dbReference type="RuleBase" id="RU003780"/>
    </source>
</evidence>
<dbReference type="CDD" id="cd10027">
    <property type="entry name" value="UDG-F1-like"/>
    <property type="match status" value="1"/>
</dbReference>
<dbReference type="GO" id="GO:0005634">
    <property type="term" value="C:nucleus"/>
    <property type="evidence" value="ECO:0007669"/>
    <property type="project" value="UniProtKB-SubCell"/>
</dbReference>
<evidence type="ECO:0000256" key="5">
    <source>
        <dbReference type="ARBA" id="ARBA00022801"/>
    </source>
</evidence>
<dbReference type="NCBIfam" id="NF003589">
    <property type="entry name" value="PRK05254.1-2"/>
    <property type="match status" value="1"/>
</dbReference>
<evidence type="ECO:0000313" key="11">
    <source>
        <dbReference type="EMBL" id="RKO88360.1"/>
    </source>
</evidence>
<proteinExistence type="inferred from homology"/>
<evidence type="ECO:0000256" key="8">
    <source>
        <dbReference type="PROSITE-ProRule" id="PRU10072"/>
    </source>
</evidence>
<dbReference type="Proteomes" id="UP000269721">
    <property type="component" value="Unassembled WGS sequence"/>
</dbReference>
<dbReference type="EC" id="3.2.2.27" evidence="3 7"/>
<name>A0A4P9WBS0_9FUNG</name>
<comment type="function">
    <text evidence="7 9">Excises uracil residues from the DNA which can arise as a result of misincorporation of dUMP residues by DNA polymerase or due to deamination of cytosine.</text>
</comment>
<keyword evidence="5 7" id="KW-0378">Hydrolase</keyword>
<evidence type="ECO:0000256" key="4">
    <source>
        <dbReference type="ARBA" id="ARBA00022763"/>
    </source>
</evidence>
<dbReference type="SMART" id="SM00986">
    <property type="entry name" value="UDG"/>
    <property type="match status" value="1"/>
</dbReference>
<dbReference type="InterPro" id="IPR002043">
    <property type="entry name" value="UDG_fam1"/>
</dbReference>
<comment type="subcellular location">
    <subcellularLocation>
        <location evidence="7">Mitochondrion</location>
    </subcellularLocation>
    <subcellularLocation>
        <location evidence="7">Nucleus</location>
    </subcellularLocation>
</comment>
<gene>
    <name evidence="7" type="primary">UNG1</name>
    <name evidence="11" type="ORF">BDK51DRAFT_36172</name>
</gene>
<keyword evidence="7" id="KW-0539">Nucleus</keyword>
<evidence type="ECO:0000256" key="6">
    <source>
        <dbReference type="ARBA" id="ARBA00023204"/>
    </source>
</evidence>